<proteinExistence type="predicted"/>
<evidence type="ECO:0000313" key="2">
    <source>
        <dbReference type="Proteomes" id="UP000013047"/>
    </source>
</evidence>
<sequence length="57" mass="5882">MKQLVLDIRPDAPPTLENFVAGANAELVATVSLLASPATAAQLPARHIYLWGAPGSG</sequence>
<gene>
    <name evidence="1" type="ORF">C667_06144</name>
</gene>
<reference evidence="1 2" key="1">
    <citation type="submission" date="2012-09" db="EMBL/GenBank/DDBJ databases">
        <title>Draft Genome Sequences of 6 Strains from Genus Thauera.</title>
        <authorList>
            <person name="Liu B."/>
            <person name="Shapleigh J.P."/>
            <person name="Frostegard A.H."/>
        </authorList>
    </citation>
    <scope>NUCLEOTIDE SEQUENCE [LARGE SCALE GENOMIC DNA]</scope>
    <source>
        <strain evidence="1 2">B4P</strain>
    </source>
</reference>
<name>N7A0Z3_9RHOO</name>
<feature type="non-terminal residue" evidence="1">
    <location>
        <position position="57"/>
    </location>
</feature>
<organism evidence="1 2">
    <name type="scientific">Thauera phenylacetica B4P</name>
    <dbReference type="NCBI Taxonomy" id="1234382"/>
    <lineage>
        <taxon>Bacteria</taxon>
        <taxon>Pseudomonadati</taxon>
        <taxon>Pseudomonadota</taxon>
        <taxon>Betaproteobacteria</taxon>
        <taxon>Rhodocyclales</taxon>
        <taxon>Zoogloeaceae</taxon>
        <taxon>Thauera</taxon>
    </lineage>
</organism>
<dbReference type="Proteomes" id="UP000013047">
    <property type="component" value="Unassembled WGS sequence"/>
</dbReference>
<evidence type="ECO:0000313" key="1">
    <source>
        <dbReference type="EMBL" id="ENO98019.1"/>
    </source>
</evidence>
<keyword evidence="2" id="KW-1185">Reference proteome</keyword>
<accession>N7A0Z3</accession>
<dbReference type="EMBL" id="AMXF01000025">
    <property type="protein sequence ID" value="ENO98019.1"/>
    <property type="molecule type" value="Genomic_DNA"/>
</dbReference>
<dbReference type="AlphaFoldDB" id="N7A0Z3"/>
<comment type="caution">
    <text evidence="1">The sequence shown here is derived from an EMBL/GenBank/DDBJ whole genome shotgun (WGS) entry which is preliminary data.</text>
</comment>
<protein>
    <submittedName>
        <fullName evidence="1">DnaA regulatory inactivator Hda</fullName>
    </submittedName>
</protein>